<reference evidence="4 5" key="1">
    <citation type="submission" date="2021-04" db="EMBL/GenBank/DDBJ databases">
        <authorList>
            <person name="Pira H."/>
            <person name="Risdian C."/>
            <person name="Wink J."/>
        </authorList>
    </citation>
    <scope>NUCLEOTIDE SEQUENCE [LARGE SCALE GENOMIC DNA]</scope>
    <source>
        <strain evidence="4 5">WH131</strain>
    </source>
</reference>
<dbReference type="PROSITE" id="PS51257">
    <property type="entry name" value="PROKAR_LIPOPROTEIN"/>
    <property type="match status" value="1"/>
</dbReference>
<accession>A0ABS6SLC2</accession>
<evidence type="ECO:0000313" key="5">
    <source>
        <dbReference type="Proteomes" id="UP000699975"/>
    </source>
</evidence>
<dbReference type="Pfam" id="PF00795">
    <property type="entry name" value="CN_hydrolase"/>
    <property type="match status" value="1"/>
</dbReference>
<comment type="pathway">
    <text evidence="2">Protein modification; lipoprotein biosynthesis (N-acyl transfer).</text>
</comment>
<dbReference type="HAMAP" id="MF_01148">
    <property type="entry name" value="Lnt"/>
    <property type="match status" value="1"/>
</dbReference>
<feature type="transmembrane region" description="Helical" evidence="2">
    <location>
        <begin position="38"/>
        <end position="54"/>
    </location>
</feature>
<evidence type="ECO:0000313" key="4">
    <source>
        <dbReference type="EMBL" id="MBV7265835.1"/>
    </source>
</evidence>
<keyword evidence="2" id="KW-0812">Transmembrane</keyword>
<comment type="similarity">
    <text evidence="1 2">Belongs to the CN hydrolase family. Apolipoprotein N-acyltransferase subfamily.</text>
</comment>
<comment type="caution">
    <text evidence="4">The sequence shown here is derived from an EMBL/GenBank/DDBJ whole genome shotgun (WGS) entry which is preliminary data.</text>
</comment>
<dbReference type="CDD" id="cd07571">
    <property type="entry name" value="ALP_N-acyl_transferase"/>
    <property type="match status" value="1"/>
</dbReference>
<keyword evidence="2" id="KW-0808">Transferase</keyword>
<dbReference type="EC" id="2.3.1.269" evidence="2"/>
<dbReference type="Proteomes" id="UP000699975">
    <property type="component" value="Unassembled WGS sequence"/>
</dbReference>
<dbReference type="PANTHER" id="PTHR38686:SF1">
    <property type="entry name" value="APOLIPOPROTEIN N-ACYLTRANSFERASE"/>
    <property type="match status" value="1"/>
</dbReference>
<dbReference type="EMBL" id="JAGSPB010000001">
    <property type="protein sequence ID" value="MBV7265835.1"/>
    <property type="molecule type" value="Genomic_DNA"/>
</dbReference>
<feature type="transmembrane region" description="Helical" evidence="2">
    <location>
        <begin position="200"/>
        <end position="220"/>
    </location>
</feature>
<comment type="function">
    <text evidence="2">Catalyzes the phospholipid dependent N-acylation of the N-terminal cysteine of apolipoprotein, the last step in lipoprotein maturation.</text>
</comment>
<dbReference type="PANTHER" id="PTHR38686">
    <property type="entry name" value="APOLIPOPROTEIN N-ACYLTRANSFERASE"/>
    <property type="match status" value="1"/>
</dbReference>
<evidence type="ECO:0000256" key="2">
    <source>
        <dbReference type="HAMAP-Rule" id="MF_01148"/>
    </source>
</evidence>
<comment type="catalytic activity">
    <reaction evidence="2">
        <text>N-terminal S-1,2-diacyl-sn-glyceryl-L-cysteinyl-[lipoprotein] + a glycerophospholipid = N-acyl-S-1,2-diacyl-sn-glyceryl-L-cysteinyl-[lipoprotein] + a 2-acyl-sn-glycero-3-phospholipid + H(+)</text>
        <dbReference type="Rhea" id="RHEA:48228"/>
        <dbReference type="Rhea" id="RHEA-COMP:14681"/>
        <dbReference type="Rhea" id="RHEA-COMP:14684"/>
        <dbReference type="ChEBI" id="CHEBI:15378"/>
        <dbReference type="ChEBI" id="CHEBI:136912"/>
        <dbReference type="ChEBI" id="CHEBI:140656"/>
        <dbReference type="ChEBI" id="CHEBI:140657"/>
        <dbReference type="ChEBI" id="CHEBI:140660"/>
        <dbReference type="EC" id="2.3.1.269"/>
    </reaction>
</comment>
<gene>
    <name evidence="2 4" type="primary">lnt</name>
    <name evidence="4" type="ORF">KCG45_06555</name>
</gene>
<dbReference type="InterPro" id="IPR045378">
    <property type="entry name" value="LNT_N"/>
</dbReference>
<feature type="transmembrane region" description="Helical" evidence="2">
    <location>
        <begin position="92"/>
        <end position="119"/>
    </location>
</feature>
<comment type="subcellular location">
    <subcellularLocation>
        <location evidence="2">Cell membrane</location>
        <topology evidence="2">Multi-pass membrane protein</topology>
    </subcellularLocation>
</comment>
<dbReference type="InterPro" id="IPR003010">
    <property type="entry name" value="C-N_Hydrolase"/>
</dbReference>
<keyword evidence="2" id="KW-0472">Membrane</keyword>
<proteinExistence type="inferred from homology"/>
<feature type="domain" description="CN hydrolase" evidence="3">
    <location>
        <begin position="233"/>
        <end position="500"/>
    </location>
</feature>
<organism evidence="4 5">
    <name type="scientific">Erythrobacter ani</name>
    <dbReference type="NCBI Taxonomy" id="2827235"/>
    <lineage>
        <taxon>Bacteria</taxon>
        <taxon>Pseudomonadati</taxon>
        <taxon>Pseudomonadota</taxon>
        <taxon>Alphaproteobacteria</taxon>
        <taxon>Sphingomonadales</taxon>
        <taxon>Erythrobacteraceae</taxon>
        <taxon>Erythrobacter/Porphyrobacter group</taxon>
        <taxon>Erythrobacter</taxon>
    </lineage>
</organism>
<dbReference type="PROSITE" id="PS50263">
    <property type="entry name" value="CN_HYDROLASE"/>
    <property type="match status" value="1"/>
</dbReference>
<evidence type="ECO:0000259" key="3">
    <source>
        <dbReference type="PROSITE" id="PS50263"/>
    </source>
</evidence>
<feature type="transmembrane region" description="Helical" evidence="2">
    <location>
        <begin position="166"/>
        <end position="193"/>
    </location>
</feature>
<keyword evidence="2" id="KW-0012">Acyltransferase</keyword>
<dbReference type="RefSeq" id="WP_218316244.1">
    <property type="nucleotide sequence ID" value="NZ_JAGSPB010000001.1"/>
</dbReference>
<sequence>MLSQLQKMVAFARARPGLSAIALGLVAACGYPPLHAWWIALPALAAFAALLWEAQSWKSAARLGWLFSWAHLTLANNWIATAFTYQAKMPEFLGWIAVPLLCIYLAVYPALAAVAAHLLARKADPFAFGLVLAGAWIITEWLRGWALTGYPWPPLGLMLLGDWDSAGIAAALPWLGTYALSGIAILIGGIIFWAVKTRRWWLGAGTGLAVMIAMILPIGADQPATGGVSYTLVQPLLTQDEIDDPTKFEEQFERITRLTVPGRERSRVVLWPESAVPDYLEDGYPQRYYKRMTAGGDPVFARNRMATIAGPQSTLLTGAVNLDFTEKFGIKRVESARNSVLAINAEGEITGHYAKAHLVPYGEYLPMRPLLEPLGLSRLVAGSIDYDPGPGPGTIDLGVHGKVGVQICYEIVFSGEVVDQSNRPDYIFNPSNDGWFGWWGPPQHLAQARLRAIEEGLPVLRSTTTGISAVIDASGVVRKSIGRGEADAVSGVIPPAKAPTPFSRWGNSLALAWGALLILLGLAGPRMLALRRQPG</sequence>
<name>A0ABS6SLC2_9SPHN</name>
<protein>
    <recommendedName>
        <fullName evidence="2">Apolipoprotein N-acyltransferase</fullName>
        <shortName evidence="2">ALP N-acyltransferase</shortName>
        <ecNumber evidence="2">2.3.1.269</ecNumber>
    </recommendedName>
</protein>
<evidence type="ECO:0000256" key="1">
    <source>
        <dbReference type="ARBA" id="ARBA00010065"/>
    </source>
</evidence>
<feature type="transmembrane region" description="Helical" evidence="2">
    <location>
        <begin position="66"/>
        <end position="86"/>
    </location>
</feature>
<dbReference type="InterPro" id="IPR004563">
    <property type="entry name" value="Apolipo_AcylTrfase"/>
</dbReference>
<keyword evidence="2" id="KW-1003">Cell membrane</keyword>
<keyword evidence="5" id="KW-1185">Reference proteome</keyword>
<feature type="transmembrane region" description="Helical" evidence="2">
    <location>
        <begin position="505"/>
        <end position="523"/>
    </location>
</feature>
<dbReference type="Pfam" id="PF20154">
    <property type="entry name" value="LNT_N"/>
    <property type="match status" value="1"/>
</dbReference>
<keyword evidence="2" id="KW-1133">Transmembrane helix</keyword>
<dbReference type="NCBIfam" id="TIGR00546">
    <property type="entry name" value="lnt"/>
    <property type="match status" value="1"/>
</dbReference>
<feature type="transmembrane region" description="Helical" evidence="2">
    <location>
        <begin position="126"/>
        <end position="146"/>
    </location>
</feature>